<dbReference type="Pfam" id="PF13737">
    <property type="entry name" value="DDE_Tnp_1_5"/>
    <property type="match status" value="1"/>
</dbReference>
<dbReference type="AlphaFoldDB" id="A0A9X3CHH3"/>
<dbReference type="InterPro" id="IPR053172">
    <property type="entry name" value="Tn903_transposase"/>
</dbReference>
<sequence length="307" mass="35245">MPKPRYKTANWKQYNKALINCGSLTFWIDEEAIAEWKQNKQGKRSRPRRFSDLAITTALMVKRVFSMPLRALQGFLDSVFKLANIPLVCPHYTYSRRAKEVEGLFNTKTRGEIQHLAIDATGLKVYGEGGWKVKKHGTDGKRRVWRKLHMAVDTSTHEIVAAELSLSNVTDADVFPNLLKQTRRKVIEISDDGAHDTRNCHDVIRIKRAVPLIPPRERAAFWEQGHLHNLAVGCEKFYGSNKKWKKRYGYHKRSLSETAMYRVKQLLGGKFSLRNYNAQVGDTYAMIKALNKLTGLGMPETRCIVRN</sequence>
<evidence type="ECO:0000313" key="2">
    <source>
        <dbReference type="EMBL" id="MCW8335444.1"/>
    </source>
</evidence>
<dbReference type="InterPro" id="IPR053520">
    <property type="entry name" value="Transposase_Tn903"/>
</dbReference>
<gene>
    <name evidence="2" type="ORF">MD483_16635</name>
</gene>
<dbReference type="RefSeq" id="WP_265688619.1">
    <property type="nucleotide sequence ID" value="NZ_JAKRRX010000114.1"/>
</dbReference>
<evidence type="ECO:0000313" key="3">
    <source>
        <dbReference type="Proteomes" id="UP001155586"/>
    </source>
</evidence>
<name>A0A9X3CHH3_9VIBR</name>
<dbReference type="NCBIfam" id="NF033579">
    <property type="entry name" value="transpos_IS5_2"/>
    <property type="match status" value="1"/>
</dbReference>
<dbReference type="EMBL" id="JAKRRX010000114">
    <property type="protein sequence ID" value="MCW8335444.1"/>
    <property type="molecule type" value="Genomic_DNA"/>
</dbReference>
<dbReference type="PANTHER" id="PTHR34631">
    <property type="match status" value="1"/>
</dbReference>
<accession>A0A9X3CHH3</accession>
<evidence type="ECO:0000259" key="1">
    <source>
        <dbReference type="Pfam" id="PF13737"/>
    </source>
</evidence>
<dbReference type="PANTHER" id="PTHR34631:SF3">
    <property type="entry name" value="ISSOD12 TRANSPOSASE TNPA_ISSOD12"/>
    <property type="match status" value="1"/>
</dbReference>
<keyword evidence="3" id="KW-1185">Reference proteome</keyword>
<dbReference type="InterPro" id="IPR025668">
    <property type="entry name" value="Tnp_DDE_dom"/>
</dbReference>
<comment type="caution">
    <text evidence="2">The sequence shown here is derived from an EMBL/GenBank/DDBJ whole genome shotgun (WGS) entry which is preliminary data.</text>
</comment>
<dbReference type="Proteomes" id="UP001155586">
    <property type="component" value="Unassembled WGS sequence"/>
</dbReference>
<reference evidence="2" key="1">
    <citation type="submission" date="2022-02" db="EMBL/GenBank/DDBJ databases">
        <title>Vibrio sp. nov., a new bacterium isolated from Bohai sea, China.</title>
        <authorList>
            <person name="Yuan Y."/>
        </authorList>
    </citation>
    <scope>NUCLEOTIDE SEQUENCE</scope>
    <source>
        <strain evidence="2">DBSS07</strain>
    </source>
</reference>
<organism evidence="2 3">
    <name type="scientific">Vibrio paucivorans</name>
    <dbReference type="NCBI Taxonomy" id="2829489"/>
    <lineage>
        <taxon>Bacteria</taxon>
        <taxon>Pseudomonadati</taxon>
        <taxon>Pseudomonadota</taxon>
        <taxon>Gammaproteobacteria</taxon>
        <taxon>Vibrionales</taxon>
        <taxon>Vibrionaceae</taxon>
        <taxon>Vibrio</taxon>
    </lineage>
</organism>
<protein>
    <submittedName>
        <fullName evidence="2">IS5 family transposase</fullName>
    </submittedName>
</protein>
<feature type="domain" description="Transposase DDE" evidence="1">
    <location>
        <begin position="20"/>
        <end position="128"/>
    </location>
</feature>
<proteinExistence type="predicted"/>